<evidence type="ECO:0000313" key="3">
    <source>
        <dbReference type="EMBL" id="WRT70547.1"/>
    </source>
</evidence>
<evidence type="ECO:0008006" key="5">
    <source>
        <dbReference type="Google" id="ProtNLM"/>
    </source>
</evidence>
<evidence type="ECO:0000256" key="1">
    <source>
        <dbReference type="SAM" id="MobiDB-lite"/>
    </source>
</evidence>
<dbReference type="GeneID" id="87959675"/>
<feature type="transmembrane region" description="Helical" evidence="2">
    <location>
        <begin position="130"/>
        <end position="152"/>
    </location>
</feature>
<evidence type="ECO:0000256" key="2">
    <source>
        <dbReference type="SAM" id="Phobius"/>
    </source>
</evidence>
<feature type="compositionally biased region" description="Low complexity" evidence="1">
    <location>
        <begin position="189"/>
        <end position="198"/>
    </location>
</feature>
<dbReference type="RefSeq" id="XP_062795286.1">
    <property type="nucleotide sequence ID" value="XM_062939235.1"/>
</dbReference>
<keyword evidence="4" id="KW-1185">Reference proteome</keyword>
<dbReference type="PANTHER" id="PTHR28008:SF1">
    <property type="entry name" value="DOMAIN PROTEIN, PUTATIVE (AFU_ORTHOLOGUE AFUA_3G10980)-RELATED"/>
    <property type="match status" value="1"/>
</dbReference>
<dbReference type="Proteomes" id="UP001329825">
    <property type="component" value="Chromosome 11"/>
</dbReference>
<dbReference type="PANTHER" id="PTHR28008">
    <property type="entry name" value="DOMAIN PROTEIN, PUTATIVE (AFU_ORTHOLOGUE AFUA_3G10980)-RELATED"/>
    <property type="match status" value="1"/>
</dbReference>
<evidence type="ECO:0000313" key="4">
    <source>
        <dbReference type="Proteomes" id="UP001329825"/>
    </source>
</evidence>
<feature type="region of interest" description="Disordered" evidence="1">
    <location>
        <begin position="180"/>
        <end position="262"/>
    </location>
</feature>
<protein>
    <recommendedName>
        <fullName evidence="5">VanZ-like domain-containing protein</fullName>
    </recommendedName>
</protein>
<feature type="compositionally biased region" description="Basic and acidic residues" evidence="1">
    <location>
        <begin position="206"/>
        <end position="217"/>
    </location>
</feature>
<gene>
    <name evidence="3" type="ORF">IL334_007545</name>
</gene>
<dbReference type="EMBL" id="CP141891">
    <property type="protein sequence ID" value="WRT70547.1"/>
    <property type="molecule type" value="Genomic_DNA"/>
</dbReference>
<feature type="transmembrane region" description="Helical" evidence="2">
    <location>
        <begin position="97"/>
        <end position="118"/>
    </location>
</feature>
<proteinExistence type="predicted"/>
<keyword evidence="2" id="KW-0472">Membrane</keyword>
<feature type="transmembrane region" description="Helical" evidence="2">
    <location>
        <begin position="68"/>
        <end position="85"/>
    </location>
</feature>
<feature type="transmembrane region" description="Helical" evidence="2">
    <location>
        <begin position="34"/>
        <end position="56"/>
    </location>
</feature>
<sequence length="262" mass="29561">MPSSYPVPTQMVQQLWNRLIGFLMRSYPMKDFPLNIRPGMVFATAIWIILLGILGMAPLPTLPVNDKALHFFGLGFATFLLYFVLEVPEGPGRRIWYIRRAPLLLTLILAFFVGGIISEFVQSFLPWKEFQFGDIVANLCGSTLFLYLAHLLHQRNLRKMELSSLYQPLSVHGSSTYRDAQGRQHMFPSSSSVPESASGGQGEEGTPPRENRREREGSGVWDEDSDFGRSSQETARGAETNTVFELGDYDDDDHQPRGKNNI</sequence>
<organism evidence="3 4">
    <name type="scientific">Kwoniella shivajii</name>
    <dbReference type="NCBI Taxonomy" id="564305"/>
    <lineage>
        <taxon>Eukaryota</taxon>
        <taxon>Fungi</taxon>
        <taxon>Dikarya</taxon>
        <taxon>Basidiomycota</taxon>
        <taxon>Agaricomycotina</taxon>
        <taxon>Tremellomycetes</taxon>
        <taxon>Tremellales</taxon>
        <taxon>Cryptococcaceae</taxon>
        <taxon>Kwoniella</taxon>
    </lineage>
</organism>
<accession>A0ABZ1DAD4</accession>
<keyword evidence="2" id="KW-0812">Transmembrane</keyword>
<name>A0ABZ1DAD4_9TREE</name>
<reference evidence="3 4" key="1">
    <citation type="submission" date="2024-01" db="EMBL/GenBank/DDBJ databases">
        <title>Comparative genomics of Cryptococcus and Kwoniella reveals pathogenesis evolution and contrasting modes of karyotype evolution via chromosome fusion or intercentromeric recombination.</title>
        <authorList>
            <person name="Coelho M.A."/>
            <person name="David-Palma M."/>
            <person name="Shea T."/>
            <person name="Bowers K."/>
            <person name="McGinley-Smith S."/>
            <person name="Mohammad A.W."/>
            <person name="Gnirke A."/>
            <person name="Yurkov A.M."/>
            <person name="Nowrousian M."/>
            <person name="Sun S."/>
            <person name="Cuomo C.A."/>
            <person name="Heitman J."/>
        </authorList>
    </citation>
    <scope>NUCLEOTIDE SEQUENCE [LARGE SCALE GENOMIC DNA]</scope>
    <source>
        <strain evidence="3">CBS 11374</strain>
    </source>
</reference>
<feature type="compositionally biased region" description="Polar residues" evidence="1">
    <location>
        <begin position="228"/>
        <end position="243"/>
    </location>
</feature>
<keyword evidence="2" id="KW-1133">Transmembrane helix</keyword>